<evidence type="ECO:0000313" key="2">
    <source>
        <dbReference type="EMBL" id="KAA3475005.1"/>
    </source>
</evidence>
<gene>
    <name evidence="2" type="ORF">EPI10_025241</name>
</gene>
<dbReference type="PANTHER" id="PTHR46033:SF8">
    <property type="entry name" value="PROTEIN MAINTENANCE OF MERISTEMS-LIKE"/>
    <property type="match status" value="1"/>
</dbReference>
<organism evidence="2 3">
    <name type="scientific">Gossypium australe</name>
    <dbReference type="NCBI Taxonomy" id="47621"/>
    <lineage>
        <taxon>Eukaryota</taxon>
        <taxon>Viridiplantae</taxon>
        <taxon>Streptophyta</taxon>
        <taxon>Embryophyta</taxon>
        <taxon>Tracheophyta</taxon>
        <taxon>Spermatophyta</taxon>
        <taxon>Magnoliopsida</taxon>
        <taxon>eudicotyledons</taxon>
        <taxon>Gunneridae</taxon>
        <taxon>Pentapetalae</taxon>
        <taxon>rosids</taxon>
        <taxon>malvids</taxon>
        <taxon>Malvales</taxon>
        <taxon>Malvaceae</taxon>
        <taxon>Malvoideae</taxon>
        <taxon>Gossypium</taxon>
    </lineage>
</organism>
<comment type="caution">
    <text evidence="2">The sequence shown here is derived from an EMBL/GenBank/DDBJ whole genome shotgun (WGS) entry which is preliminary data.</text>
</comment>
<proteinExistence type="predicted"/>
<dbReference type="PANTHER" id="PTHR46033">
    <property type="entry name" value="PROTEIN MAIN-LIKE 2"/>
    <property type="match status" value="1"/>
</dbReference>
<keyword evidence="1" id="KW-1133">Transmembrane helix</keyword>
<name>A0A5B6W1E1_9ROSI</name>
<sequence>MATGDSYVPPLMWRGNYYIARRSSTTGLSIEGEAVTGLGKLPDPVPLDEEGPFTHIKFNWLKENFEHLPNRPTQMDIIYAARVFILLLIGGILLPDVNQNRVSLMYLPLLEDLEITGRFS</sequence>
<dbReference type="Proteomes" id="UP000325315">
    <property type="component" value="Unassembled WGS sequence"/>
</dbReference>
<keyword evidence="3" id="KW-1185">Reference proteome</keyword>
<dbReference type="GO" id="GO:0010073">
    <property type="term" value="P:meristem maintenance"/>
    <property type="evidence" value="ECO:0007669"/>
    <property type="project" value="InterPro"/>
</dbReference>
<feature type="transmembrane region" description="Helical" evidence="1">
    <location>
        <begin position="77"/>
        <end position="95"/>
    </location>
</feature>
<protein>
    <submittedName>
        <fullName evidence="2">Serine/threonine-protein phosphatase 7 long form-like protein</fullName>
    </submittedName>
</protein>
<evidence type="ECO:0000313" key="3">
    <source>
        <dbReference type="Proteomes" id="UP000325315"/>
    </source>
</evidence>
<dbReference type="AlphaFoldDB" id="A0A5B6W1E1"/>
<dbReference type="OrthoDB" id="1936739at2759"/>
<reference evidence="3" key="1">
    <citation type="journal article" date="2019" name="Plant Biotechnol. J.">
        <title>Genome sequencing of the Australian wild diploid species Gossypium australe highlights disease resistance and delayed gland morphogenesis.</title>
        <authorList>
            <person name="Cai Y."/>
            <person name="Cai X."/>
            <person name="Wang Q."/>
            <person name="Wang P."/>
            <person name="Zhang Y."/>
            <person name="Cai C."/>
            <person name="Xu Y."/>
            <person name="Wang K."/>
            <person name="Zhou Z."/>
            <person name="Wang C."/>
            <person name="Geng S."/>
            <person name="Li B."/>
            <person name="Dong Q."/>
            <person name="Hou Y."/>
            <person name="Wang H."/>
            <person name="Ai P."/>
            <person name="Liu Z."/>
            <person name="Yi F."/>
            <person name="Sun M."/>
            <person name="An G."/>
            <person name="Cheng J."/>
            <person name="Zhang Y."/>
            <person name="Shi Q."/>
            <person name="Xie Y."/>
            <person name="Shi X."/>
            <person name="Chang Y."/>
            <person name="Huang F."/>
            <person name="Chen Y."/>
            <person name="Hong S."/>
            <person name="Mi L."/>
            <person name="Sun Q."/>
            <person name="Zhang L."/>
            <person name="Zhou B."/>
            <person name="Peng R."/>
            <person name="Zhang X."/>
            <person name="Liu F."/>
        </authorList>
    </citation>
    <scope>NUCLEOTIDE SEQUENCE [LARGE SCALE GENOMIC DNA]</scope>
    <source>
        <strain evidence="3">cv. PA1801</strain>
    </source>
</reference>
<keyword evidence="1" id="KW-0472">Membrane</keyword>
<dbReference type="InterPro" id="IPR044824">
    <property type="entry name" value="MAIN-like"/>
</dbReference>
<accession>A0A5B6W1E1</accession>
<keyword evidence="1" id="KW-0812">Transmembrane</keyword>
<evidence type="ECO:0000256" key="1">
    <source>
        <dbReference type="SAM" id="Phobius"/>
    </source>
</evidence>
<dbReference type="EMBL" id="SMMG02000005">
    <property type="protein sequence ID" value="KAA3475005.1"/>
    <property type="molecule type" value="Genomic_DNA"/>
</dbReference>